<sequence>MTTPRPQRLSFARRLPRRQAGNGQTSRTDAWLWAGLAKRGTWRPWPSGWQQHGALGFPVGRRRSRPTLRYVWYTADDPSSSAVIDGGGNLPRQSCIAADSPARSTRLPRNNKPSQPAGKAASQSQDERLSSGAPLKTLYCASAFPRSTDRTSTRSWAKSAPSQRAGQQPLRSQLRARGSGAPVCGARTLSVCVERRRAYMLSSPKFQPRRARPERHPGSAARARLAVQPAARPARAKKSKVSNRSLDCRKVALNTGAAAAGTGVFFRSGCKAARKARRRRPVANCSTASSPRRAALHVTRSGGLALLCPQREATTPDLAPHQDGEAALKKASA</sequence>
<proteinExistence type="predicted"/>
<evidence type="ECO:0000313" key="2">
    <source>
        <dbReference type="EMBL" id="KAG7377369.1"/>
    </source>
</evidence>
<comment type="caution">
    <text evidence="2">The sequence shown here is derived from an EMBL/GenBank/DDBJ whole genome shotgun (WGS) entry which is preliminary data.</text>
</comment>
<reference evidence="2" key="1">
    <citation type="submission" date="2021-02" db="EMBL/GenBank/DDBJ databases">
        <authorList>
            <person name="Palmer J.M."/>
        </authorList>
    </citation>
    <scope>NUCLEOTIDE SEQUENCE</scope>
    <source>
        <strain evidence="2">SCRP734</strain>
    </source>
</reference>
<evidence type="ECO:0000313" key="3">
    <source>
        <dbReference type="Proteomes" id="UP000694044"/>
    </source>
</evidence>
<dbReference type="EMBL" id="JAGDFM010000538">
    <property type="protein sequence ID" value="KAG7377369.1"/>
    <property type="molecule type" value="Genomic_DNA"/>
</dbReference>
<feature type="region of interest" description="Disordered" evidence="1">
    <location>
        <begin position="81"/>
        <end position="130"/>
    </location>
</feature>
<feature type="compositionally biased region" description="Polar residues" evidence="1">
    <location>
        <begin position="153"/>
        <end position="171"/>
    </location>
</feature>
<accession>A0A8T1VB94</accession>
<evidence type="ECO:0000256" key="1">
    <source>
        <dbReference type="SAM" id="MobiDB-lite"/>
    </source>
</evidence>
<organism evidence="2 3">
    <name type="scientific">Phytophthora pseudosyringae</name>
    <dbReference type="NCBI Taxonomy" id="221518"/>
    <lineage>
        <taxon>Eukaryota</taxon>
        <taxon>Sar</taxon>
        <taxon>Stramenopiles</taxon>
        <taxon>Oomycota</taxon>
        <taxon>Peronosporomycetes</taxon>
        <taxon>Peronosporales</taxon>
        <taxon>Peronosporaceae</taxon>
        <taxon>Phytophthora</taxon>
    </lineage>
</organism>
<keyword evidence="3" id="KW-1185">Reference proteome</keyword>
<feature type="compositionally biased region" description="Low complexity" evidence="1">
    <location>
        <begin position="220"/>
        <end position="233"/>
    </location>
</feature>
<dbReference type="AlphaFoldDB" id="A0A8T1VB94"/>
<gene>
    <name evidence="2" type="ORF">PHYPSEUDO_011766</name>
</gene>
<protein>
    <submittedName>
        <fullName evidence="2">Uncharacterized protein</fullName>
    </submittedName>
</protein>
<dbReference type="Proteomes" id="UP000694044">
    <property type="component" value="Unassembled WGS sequence"/>
</dbReference>
<feature type="region of interest" description="Disordered" evidence="1">
    <location>
        <begin position="144"/>
        <end position="180"/>
    </location>
</feature>
<feature type="compositionally biased region" description="Basic and acidic residues" evidence="1">
    <location>
        <begin position="320"/>
        <end position="333"/>
    </location>
</feature>
<name>A0A8T1VB94_9STRA</name>
<feature type="region of interest" description="Disordered" evidence="1">
    <location>
        <begin position="206"/>
        <end position="242"/>
    </location>
</feature>
<feature type="region of interest" description="Disordered" evidence="1">
    <location>
        <begin position="314"/>
        <end position="333"/>
    </location>
</feature>